<dbReference type="RefSeq" id="WP_042410643.1">
    <property type="nucleotide sequence ID" value="NZ_BAWO01000049.1"/>
</dbReference>
<keyword evidence="4" id="KW-1185">Reference proteome</keyword>
<organism evidence="3 4">
    <name type="scientific">Parageobacillus caldoxylosilyticus NBRC 107762</name>
    <dbReference type="NCBI Taxonomy" id="1220594"/>
    <lineage>
        <taxon>Bacteria</taxon>
        <taxon>Bacillati</taxon>
        <taxon>Bacillota</taxon>
        <taxon>Bacilli</taxon>
        <taxon>Bacillales</taxon>
        <taxon>Anoxybacillaceae</taxon>
        <taxon>Saccharococcus</taxon>
    </lineage>
</organism>
<dbReference type="GO" id="GO:0006529">
    <property type="term" value="P:asparagine biosynthetic process"/>
    <property type="evidence" value="ECO:0007669"/>
    <property type="project" value="InterPro"/>
</dbReference>
<evidence type="ECO:0000256" key="1">
    <source>
        <dbReference type="PIRSR" id="PIRSR006661-1"/>
    </source>
</evidence>
<dbReference type="NCBIfam" id="TIGR00268">
    <property type="entry name" value="ATP-dependent sacrificial sulfur transferase LarE"/>
    <property type="match status" value="1"/>
</dbReference>
<dbReference type="Proteomes" id="UP000023561">
    <property type="component" value="Unassembled WGS sequence"/>
</dbReference>
<feature type="domain" description="Asparagine synthetase" evidence="2">
    <location>
        <begin position="18"/>
        <end position="89"/>
    </location>
</feature>
<dbReference type="Gene3D" id="3.40.50.620">
    <property type="entry name" value="HUPs"/>
    <property type="match status" value="1"/>
</dbReference>
<evidence type="ECO:0000313" key="4">
    <source>
        <dbReference type="Proteomes" id="UP000023561"/>
    </source>
</evidence>
<reference evidence="3 4" key="1">
    <citation type="submission" date="2014-04" db="EMBL/GenBank/DDBJ databases">
        <title>Whole genome shotgun sequence of Geobacillus caldoxylosilyticus NBRC 107762.</title>
        <authorList>
            <person name="Hosoyama A."/>
            <person name="Hosoyama Y."/>
            <person name="Katano-Makiyama Y."/>
            <person name="Tsuchikane K."/>
            <person name="Ohji S."/>
            <person name="Ichikawa N."/>
            <person name="Yamazoe A."/>
            <person name="Fujita N."/>
        </authorList>
    </citation>
    <scope>NUCLEOTIDE SEQUENCE [LARGE SCALE GENOMIC DNA]</scope>
    <source>
        <strain evidence="3 4">NBRC 107762</strain>
    </source>
</reference>
<sequence>MEENLLETKKEHLIHLLRDMGNVLVAFSGGVDSTFLLAIAKQVLGDRVMAVTAVSETFPTREVQLASKLAKQIGVKHLKLQINELENADFVKNDFTRCFHCKNHLYTQLKELVKKYGDVYTIVDGSNMDDLGEYRPGLKAARQLGVRSPLQEARFYKDEIRILSKEMGLETWNKPSFACLSSRIPYGTKITKEKIDQLDKSEEFLLGLGFYQVRVRHHGEIARIEVFPEEMPRIIQYHQEIHHKLRELGFLYVTLDLGGYRSGSMNEVLKKGMVK</sequence>
<accession>A0A023DHI2</accession>
<dbReference type="EMBL" id="BAWO01000049">
    <property type="protein sequence ID" value="GAJ40717.1"/>
    <property type="molecule type" value="Genomic_DNA"/>
</dbReference>
<dbReference type="GO" id="GO:0016783">
    <property type="term" value="F:sulfurtransferase activity"/>
    <property type="evidence" value="ECO:0007669"/>
    <property type="project" value="InterPro"/>
</dbReference>
<dbReference type="PANTHER" id="PTHR43169">
    <property type="entry name" value="EXSB FAMILY PROTEIN"/>
    <property type="match status" value="1"/>
</dbReference>
<feature type="active site" description="Nucleophile and sulfur donor" evidence="1">
    <location>
        <position position="179"/>
    </location>
</feature>
<gene>
    <name evidence="3" type="ORF">GCA01S_049_00330</name>
</gene>
<evidence type="ECO:0000259" key="2">
    <source>
        <dbReference type="Pfam" id="PF00733"/>
    </source>
</evidence>
<name>A0A023DHI2_9BACL</name>
<dbReference type="InterPro" id="IPR005232">
    <property type="entry name" value="LarE"/>
</dbReference>
<dbReference type="InterPro" id="IPR052188">
    <property type="entry name" value="Ni-pincer_cofactor_biosynth"/>
</dbReference>
<dbReference type="InterPro" id="IPR001962">
    <property type="entry name" value="Asn_synthase"/>
</dbReference>
<dbReference type="OrthoDB" id="9776919at2"/>
<protein>
    <recommendedName>
        <fullName evidence="2">Asparagine synthetase domain-containing protein</fullName>
    </recommendedName>
</protein>
<evidence type="ECO:0000313" key="3">
    <source>
        <dbReference type="EMBL" id="GAJ40717.1"/>
    </source>
</evidence>
<dbReference type="PIRSF" id="PIRSF006661">
    <property type="entry name" value="PP-lp_UCP006661"/>
    <property type="match status" value="1"/>
</dbReference>
<dbReference type="SUPFAM" id="SSF52402">
    <property type="entry name" value="Adenine nucleotide alpha hydrolases-like"/>
    <property type="match status" value="1"/>
</dbReference>
<comment type="caution">
    <text evidence="3">The sequence shown here is derived from an EMBL/GenBank/DDBJ whole genome shotgun (WGS) entry which is preliminary data.</text>
</comment>
<dbReference type="PANTHER" id="PTHR43169:SF2">
    <property type="entry name" value="NAD_GMP SYNTHASE DOMAIN-CONTAINING PROTEIN"/>
    <property type="match status" value="1"/>
</dbReference>
<dbReference type="GO" id="GO:0004066">
    <property type="term" value="F:asparagine synthase (glutamine-hydrolyzing) activity"/>
    <property type="evidence" value="ECO:0007669"/>
    <property type="project" value="InterPro"/>
</dbReference>
<dbReference type="AlphaFoldDB" id="A0A023DHI2"/>
<dbReference type="InterPro" id="IPR014729">
    <property type="entry name" value="Rossmann-like_a/b/a_fold"/>
</dbReference>
<dbReference type="CDD" id="cd01990">
    <property type="entry name" value="LarE-like"/>
    <property type="match status" value="1"/>
</dbReference>
<proteinExistence type="predicted"/>
<dbReference type="Pfam" id="PF00733">
    <property type="entry name" value="Asn_synthase"/>
    <property type="match status" value="1"/>
</dbReference>